<dbReference type="PRINTS" id="PR00464">
    <property type="entry name" value="EP450II"/>
</dbReference>
<name>A0A3D8QE88_9HELO</name>
<evidence type="ECO:0000256" key="3">
    <source>
        <dbReference type="ARBA" id="ARBA00022617"/>
    </source>
</evidence>
<keyword evidence="3 8" id="KW-0349">Heme</keyword>
<dbReference type="AlphaFoldDB" id="A0A3D8QE88"/>
<evidence type="ECO:0000256" key="2">
    <source>
        <dbReference type="ARBA" id="ARBA00010617"/>
    </source>
</evidence>
<evidence type="ECO:0000256" key="8">
    <source>
        <dbReference type="PIRSR" id="PIRSR602402-1"/>
    </source>
</evidence>
<evidence type="ECO:0000313" key="10">
    <source>
        <dbReference type="EMBL" id="RDW60163.1"/>
    </source>
</evidence>
<evidence type="ECO:0000256" key="4">
    <source>
        <dbReference type="ARBA" id="ARBA00022723"/>
    </source>
</evidence>
<accession>A0A3D8QE88</accession>
<organism evidence="10 11">
    <name type="scientific">Coleophoma crateriformis</name>
    <dbReference type="NCBI Taxonomy" id="565419"/>
    <lineage>
        <taxon>Eukaryota</taxon>
        <taxon>Fungi</taxon>
        <taxon>Dikarya</taxon>
        <taxon>Ascomycota</taxon>
        <taxon>Pezizomycotina</taxon>
        <taxon>Leotiomycetes</taxon>
        <taxon>Helotiales</taxon>
        <taxon>Dermateaceae</taxon>
        <taxon>Coleophoma</taxon>
    </lineage>
</organism>
<evidence type="ECO:0000256" key="6">
    <source>
        <dbReference type="ARBA" id="ARBA00023004"/>
    </source>
</evidence>
<comment type="similarity">
    <text evidence="2 9">Belongs to the cytochrome P450 family.</text>
</comment>
<dbReference type="SUPFAM" id="SSF48264">
    <property type="entry name" value="Cytochrome P450"/>
    <property type="match status" value="1"/>
</dbReference>
<feature type="binding site" description="axial binding residue" evidence="8">
    <location>
        <position position="467"/>
    </location>
    <ligand>
        <name>heme</name>
        <dbReference type="ChEBI" id="CHEBI:30413"/>
    </ligand>
    <ligandPart>
        <name>Fe</name>
        <dbReference type="ChEBI" id="CHEBI:18248"/>
    </ligandPart>
</feature>
<evidence type="ECO:0000256" key="5">
    <source>
        <dbReference type="ARBA" id="ARBA00023002"/>
    </source>
</evidence>
<dbReference type="InterPro" id="IPR017972">
    <property type="entry name" value="Cyt_P450_CS"/>
</dbReference>
<gene>
    <name evidence="10" type="ORF">BP5796_11769</name>
</gene>
<dbReference type="Proteomes" id="UP000256328">
    <property type="component" value="Unassembled WGS sequence"/>
</dbReference>
<evidence type="ECO:0000313" key="11">
    <source>
        <dbReference type="Proteomes" id="UP000256328"/>
    </source>
</evidence>
<dbReference type="InterPro" id="IPR047146">
    <property type="entry name" value="Cyt_P450_E_CYP52_fungi"/>
</dbReference>
<evidence type="ECO:0000256" key="9">
    <source>
        <dbReference type="RuleBase" id="RU000461"/>
    </source>
</evidence>
<keyword evidence="4 8" id="KW-0479">Metal-binding</keyword>
<keyword evidence="11" id="KW-1185">Reference proteome</keyword>
<dbReference type="EMBL" id="PDLN01000019">
    <property type="protein sequence ID" value="RDW60163.1"/>
    <property type="molecule type" value="Genomic_DNA"/>
</dbReference>
<dbReference type="GO" id="GO:0020037">
    <property type="term" value="F:heme binding"/>
    <property type="evidence" value="ECO:0007669"/>
    <property type="project" value="InterPro"/>
</dbReference>
<keyword evidence="6 8" id="KW-0408">Iron</keyword>
<dbReference type="CDD" id="cd11063">
    <property type="entry name" value="CYP52"/>
    <property type="match status" value="1"/>
</dbReference>
<dbReference type="Pfam" id="PF00067">
    <property type="entry name" value="p450"/>
    <property type="match status" value="1"/>
</dbReference>
<comment type="caution">
    <text evidence="10">The sequence shown here is derived from an EMBL/GenBank/DDBJ whole genome shotgun (WGS) entry which is preliminary data.</text>
</comment>
<dbReference type="PANTHER" id="PTHR24287">
    <property type="entry name" value="P450, PUTATIVE (EUROFUNG)-RELATED"/>
    <property type="match status" value="1"/>
</dbReference>
<dbReference type="InterPro" id="IPR036396">
    <property type="entry name" value="Cyt_P450_sf"/>
</dbReference>
<dbReference type="GO" id="GO:0016712">
    <property type="term" value="F:oxidoreductase activity, acting on paired donors, with incorporation or reduction of molecular oxygen, reduced flavin or flavoprotein as one donor, and incorporation of one atom of oxygen"/>
    <property type="evidence" value="ECO:0007669"/>
    <property type="project" value="InterPro"/>
</dbReference>
<dbReference type="OrthoDB" id="1470350at2759"/>
<dbReference type="InterPro" id="IPR002402">
    <property type="entry name" value="Cyt_P450_E_grp-II"/>
</dbReference>
<dbReference type="PANTHER" id="PTHR24287:SF1">
    <property type="entry name" value="P450, PUTATIVE (EUROFUNG)-RELATED"/>
    <property type="match status" value="1"/>
</dbReference>
<evidence type="ECO:0000256" key="7">
    <source>
        <dbReference type="ARBA" id="ARBA00023033"/>
    </source>
</evidence>
<dbReference type="PROSITE" id="PS00086">
    <property type="entry name" value="CYTOCHROME_P450"/>
    <property type="match status" value="1"/>
</dbReference>
<protein>
    <submittedName>
        <fullName evidence="10">Uncharacterized protein</fullName>
    </submittedName>
</protein>
<proteinExistence type="inferred from homology"/>
<keyword evidence="5 9" id="KW-0560">Oxidoreductase</keyword>
<sequence>MGFIIKASLLVTVLIVFYKVRTWLLERDFRKWEEAHGCGPLPSVKNKLPGGLERLALLVTGIGDKDFLDDFVRKRFNANGNTHRIHSLFRSIVSTAEPENVQAILATQFHDFDLGPARRGNFFALLGNGIFNSDGEPWAHYRAQLKPQFTRDQVSDLEAADRHLNILYKALPEEDPAGWTGEVDLKPLFFNLTLDASTEFLFGHSVNSQARALSSDNTTSKDVKLDKNFAEAMTYAQEYIAYRLRFGNLFWLANSRKFQQACQTVKDFGDKYVRIALDPNNKHLTANSDGKEKFVFLDAVVKETNDPIEVRDQMIHLLLAGRDTTSSLLCWVFLLLSRNPSEFKILRHAVLEEFGTASKPTAEMTFSSLKACKPLTNLLYEALRIYPVVPLNGRRAVRNTTLPTGGGPDGRQPIAVKKGENVGFISYVMHRRHDIWGEDADEFRPTRWEKQKIGWNFIPFSGGPRVCLGREYLLVFILLGEFMSRIEFTNEICSRTEQYALTEAAFVIARFAQRFDAIDGVDITSPIKKKMSFTMAPASVKVKLHKATESEEF</sequence>
<dbReference type="PRINTS" id="PR00385">
    <property type="entry name" value="P450"/>
</dbReference>
<dbReference type="InterPro" id="IPR002974">
    <property type="entry name" value="Cyt_P450_E_CYP52_ascomycetes"/>
</dbReference>
<reference evidence="10 11" key="1">
    <citation type="journal article" date="2018" name="IMA Fungus">
        <title>IMA Genome-F 9: Draft genome sequence of Annulohypoxylon stygium, Aspergillus mulundensis, Berkeleyomyces basicola (syn. Thielaviopsis basicola), Ceratocystis smalleyi, two Cercospora beticola strains, Coleophoma cylindrospora, Fusarium fracticaudum, Phialophora cf. hyalina, and Morchella septimelata.</title>
        <authorList>
            <person name="Wingfield B.D."/>
            <person name="Bills G.F."/>
            <person name="Dong Y."/>
            <person name="Huang W."/>
            <person name="Nel W.J."/>
            <person name="Swalarsk-Parry B.S."/>
            <person name="Vaghefi N."/>
            <person name="Wilken P.M."/>
            <person name="An Z."/>
            <person name="de Beer Z.W."/>
            <person name="De Vos L."/>
            <person name="Chen L."/>
            <person name="Duong T.A."/>
            <person name="Gao Y."/>
            <person name="Hammerbacher A."/>
            <person name="Kikkert J.R."/>
            <person name="Li Y."/>
            <person name="Li H."/>
            <person name="Li K."/>
            <person name="Li Q."/>
            <person name="Liu X."/>
            <person name="Ma X."/>
            <person name="Naidoo K."/>
            <person name="Pethybridge S.J."/>
            <person name="Sun J."/>
            <person name="Steenkamp E.T."/>
            <person name="van der Nest M.A."/>
            <person name="van Wyk S."/>
            <person name="Wingfield M.J."/>
            <person name="Xiong C."/>
            <person name="Yue Q."/>
            <person name="Zhang X."/>
        </authorList>
    </citation>
    <scope>NUCLEOTIDE SEQUENCE [LARGE SCALE GENOMIC DNA]</scope>
    <source>
        <strain evidence="10 11">BP5796</strain>
    </source>
</reference>
<dbReference type="PRINTS" id="PR01239">
    <property type="entry name" value="EP450IICYP52"/>
</dbReference>
<comment type="cofactor">
    <cofactor evidence="1 8">
        <name>heme</name>
        <dbReference type="ChEBI" id="CHEBI:30413"/>
    </cofactor>
</comment>
<keyword evidence="7 9" id="KW-0503">Monooxygenase</keyword>
<dbReference type="Gene3D" id="1.10.630.10">
    <property type="entry name" value="Cytochrome P450"/>
    <property type="match status" value="1"/>
</dbReference>
<evidence type="ECO:0000256" key="1">
    <source>
        <dbReference type="ARBA" id="ARBA00001971"/>
    </source>
</evidence>
<dbReference type="InterPro" id="IPR001128">
    <property type="entry name" value="Cyt_P450"/>
</dbReference>
<dbReference type="GO" id="GO:0005506">
    <property type="term" value="F:iron ion binding"/>
    <property type="evidence" value="ECO:0007669"/>
    <property type="project" value="InterPro"/>
</dbReference>